<dbReference type="EMBL" id="WNXC01000011">
    <property type="protein sequence ID" value="MBB2151684.1"/>
    <property type="molecule type" value="Genomic_DNA"/>
</dbReference>
<dbReference type="Gene3D" id="3.40.30.10">
    <property type="entry name" value="Glutaredoxin"/>
    <property type="match status" value="1"/>
</dbReference>
<dbReference type="RefSeq" id="WP_182961654.1">
    <property type="nucleotide sequence ID" value="NZ_WNXC01000011.1"/>
</dbReference>
<evidence type="ECO:0008006" key="3">
    <source>
        <dbReference type="Google" id="ProtNLM"/>
    </source>
</evidence>
<evidence type="ECO:0000313" key="1">
    <source>
        <dbReference type="EMBL" id="MBB2151684.1"/>
    </source>
</evidence>
<name>A0ABR6F2C6_9SPHI</name>
<organism evidence="1 2">
    <name type="scientific">Pedobacter gandavensis</name>
    <dbReference type="NCBI Taxonomy" id="2679963"/>
    <lineage>
        <taxon>Bacteria</taxon>
        <taxon>Pseudomonadati</taxon>
        <taxon>Bacteroidota</taxon>
        <taxon>Sphingobacteriia</taxon>
        <taxon>Sphingobacteriales</taxon>
        <taxon>Sphingobacteriaceae</taxon>
        <taxon>Pedobacter</taxon>
    </lineage>
</organism>
<sequence>MKKLLYLLLFTTCISQSSCTMVIKGLSKSIVKKYDDHTDMNVSSFQVMDNKGKLHPYSDLYAGKTVYLYTWANLNAGPPHDKNYDDLKARFAPYPDVVFADLYIGTDEKGWLEFVKKHPVSNSLFLVKDAASSGFLTALEGSTVVPCIVGKDGAMLSFKGPKPQDKILVDYILFQARNGVDGTTSGKKLIKGVNSKRKFKTEELNDWYKKHFKVNEIKDLSFGISSTQ</sequence>
<proteinExistence type="predicted"/>
<reference evidence="1 2" key="1">
    <citation type="submission" date="2019-11" db="EMBL/GenBank/DDBJ databases">
        <title>Description of Pedobacter sp. LMG 31462T.</title>
        <authorList>
            <person name="Carlier A."/>
            <person name="Qi S."/>
            <person name="Vandamme P."/>
        </authorList>
    </citation>
    <scope>NUCLEOTIDE SEQUENCE [LARGE SCALE GENOMIC DNA]</scope>
    <source>
        <strain evidence="1 2">LMG 31462</strain>
    </source>
</reference>
<accession>A0ABR6F2C6</accession>
<dbReference type="Proteomes" id="UP000636110">
    <property type="component" value="Unassembled WGS sequence"/>
</dbReference>
<comment type="caution">
    <text evidence="1">The sequence shown here is derived from an EMBL/GenBank/DDBJ whole genome shotgun (WGS) entry which is preliminary data.</text>
</comment>
<gene>
    <name evidence="1" type="ORF">GM920_22485</name>
</gene>
<protein>
    <recommendedName>
        <fullName evidence="3">Redoxin domain-containing protein</fullName>
    </recommendedName>
</protein>
<keyword evidence="2" id="KW-1185">Reference proteome</keyword>
<evidence type="ECO:0000313" key="2">
    <source>
        <dbReference type="Proteomes" id="UP000636110"/>
    </source>
</evidence>